<accession>A0A6A7ASB8</accession>
<evidence type="ECO:0000313" key="1">
    <source>
        <dbReference type="EMBL" id="KAF2846210.1"/>
    </source>
</evidence>
<dbReference type="Proteomes" id="UP000799423">
    <property type="component" value="Unassembled WGS sequence"/>
</dbReference>
<reference evidence="1" key="1">
    <citation type="submission" date="2020-01" db="EMBL/GenBank/DDBJ databases">
        <authorList>
            <consortium name="DOE Joint Genome Institute"/>
            <person name="Haridas S."/>
            <person name="Albert R."/>
            <person name="Binder M."/>
            <person name="Bloem J."/>
            <person name="Labutti K."/>
            <person name="Salamov A."/>
            <person name="Andreopoulos B."/>
            <person name="Baker S.E."/>
            <person name="Barry K."/>
            <person name="Bills G."/>
            <person name="Bluhm B.H."/>
            <person name="Cannon C."/>
            <person name="Castanera R."/>
            <person name="Culley D.E."/>
            <person name="Daum C."/>
            <person name="Ezra D."/>
            <person name="Gonzalez J.B."/>
            <person name="Henrissat B."/>
            <person name="Kuo A."/>
            <person name="Liang C."/>
            <person name="Lipzen A."/>
            <person name="Lutzoni F."/>
            <person name="Magnuson J."/>
            <person name="Mondo S."/>
            <person name="Nolan M."/>
            <person name="Ohm R."/>
            <person name="Pangilinan J."/>
            <person name="Park H.-J."/>
            <person name="Ramirez L."/>
            <person name="Alfaro M."/>
            <person name="Sun H."/>
            <person name="Tritt A."/>
            <person name="Yoshinaga Y."/>
            <person name="Zwiers L.-H."/>
            <person name="Turgeon B.G."/>
            <person name="Goodwin S.B."/>
            <person name="Spatafora J.W."/>
            <person name="Crous P.W."/>
            <person name="Grigoriev I.V."/>
        </authorList>
    </citation>
    <scope>NUCLEOTIDE SEQUENCE</scope>
    <source>
        <strain evidence="1">IPT5</strain>
    </source>
</reference>
<proteinExistence type="predicted"/>
<keyword evidence="2" id="KW-1185">Reference proteome</keyword>
<dbReference type="EMBL" id="MU006337">
    <property type="protein sequence ID" value="KAF2846210.1"/>
    <property type="molecule type" value="Genomic_DNA"/>
</dbReference>
<sequence length="285" mass="32782">MSAHPVKTSSLSEEDGSTVAKVQSSRLLHLPGELRNHIFSFIIPYARPARNPNLSGSLLTMRYARSELFPTLQTCQQLRTEFKSFLSMHIEFRVKLLHMSQICEEWVLRGGVDGDATKAYGNFSISTVSHGNTVDLLPMLRTYLEANATEKKMNFCFWYPQMESTAVGPFRHCAYVEELGVFTKMLKKLFDNVYVDKNHPGKWRNFVATHVKSLFIHLEGERRAVNFVVDKNWLYDMKRKAENEDIYHCSVYGTEDVMPIDPDKSSDSEKKRVSMNAAKSKIMFF</sequence>
<dbReference type="AlphaFoldDB" id="A0A6A7ASB8"/>
<organism evidence="1 2">
    <name type="scientific">Plenodomus tracheiphilus IPT5</name>
    <dbReference type="NCBI Taxonomy" id="1408161"/>
    <lineage>
        <taxon>Eukaryota</taxon>
        <taxon>Fungi</taxon>
        <taxon>Dikarya</taxon>
        <taxon>Ascomycota</taxon>
        <taxon>Pezizomycotina</taxon>
        <taxon>Dothideomycetes</taxon>
        <taxon>Pleosporomycetidae</taxon>
        <taxon>Pleosporales</taxon>
        <taxon>Pleosporineae</taxon>
        <taxon>Leptosphaeriaceae</taxon>
        <taxon>Plenodomus</taxon>
    </lineage>
</organism>
<dbReference type="OrthoDB" id="10568765at2759"/>
<evidence type="ECO:0000313" key="2">
    <source>
        <dbReference type="Proteomes" id="UP000799423"/>
    </source>
</evidence>
<name>A0A6A7ASB8_9PLEO</name>
<gene>
    <name evidence="1" type="ORF">T440DRAFT_521969</name>
</gene>
<evidence type="ECO:0008006" key="3">
    <source>
        <dbReference type="Google" id="ProtNLM"/>
    </source>
</evidence>
<protein>
    <recommendedName>
        <fullName evidence="3">F-box domain-containing protein</fullName>
    </recommendedName>
</protein>